<evidence type="ECO:0000313" key="1">
    <source>
        <dbReference type="EMBL" id="MDG3003013.1"/>
    </source>
</evidence>
<comment type="caution">
    <text evidence="1">The sequence shown here is derived from an EMBL/GenBank/DDBJ whole genome shotgun (WGS) entry which is preliminary data.</text>
</comment>
<sequence length="299" mass="33598">MAAPSDPQLALRQFPRRHDFFVGIDSDGCAFDTMEVKHKECFIPNIINSYDLAAVSKYVREAAEFVNLYSHWRGINRFPALVMAFDLVMNRPEIVARRFRLPALDGVRAWVKRETKLSNPTLKVEVEATQDADLALAYEWSEAVNRTIGEMVHDVPPFPYVRESLECLGDKADVMVVSATPGEALDREWEENGIKRHVGLIAGQELGSKKEHLALAAVGKYDADKILMIGDAPGDMKAALDNGVLFYPIDPGHEDESWQRFFEESLPKFLNGEFAGPYMQAQIARFQALLPSTPPWKTS</sequence>
<accession>A0ABT6F6G3</accession>
<name>A0ABT6F6G3_9BACT</name>
<keyword evidence="2" id="KW-1185">Reference proteome</keyword>
<dbReference type="CDD" id="cd01427">
    <property type="entry name" value="HAD_like"/>
    <property type="match status" value="1"/>
</dbReference>
<protein>
    <submittedName>
        <fullName evidence="1">HAD hydrolase-like protein</fullName>
    </submittedName>
</protein>
<dbReference type="EMBL" id="JARRAG010000001">
    <property type="protein sequence ID" value="MDG3003013.1"/>
    <property type="molecule type" value="Genomic_DNA"/>
</dbReference>
<dbReference type="InterPro" id="IPR041492">
    <property type="entry name" value="HAD_2"/>
</dbReference>
<dbReference type="InterPro" id="IPR023214">
    <property type="entry name" value="HAD_sf"/>
</dbReference>
<dbReference type="Pfam" id="PF13419">
    <property type="entry name" value="HAD_2"/>
    <property type="match status" value="1"/>
</dbReference>
<proteinExistence type="predicted"/>
<dbReference type="RefSeq" id="WP_277859371.1">
    <property type="nucleotide sequence ID" value="NZ_JARRAG010000001.1"/>
</dbReference>
<dbReference type="Gene3D" id="3.40.50.1000">
    <property type="entry name" value="HAD superfamily/HAD-like"/>
    <property type="match status" value="1"/>
</dbReference>
<dbReference type="SUPFAM" id="SSF56784">
    <property type="entry name" value="HAD-like"/>
    <property type="match status" value="1"/>
</dbReference>
<dbReference type="InterPro" id="IPR036412">
    <property type="entry name" value="HAD-like_sf"/>
</dbReference>
<gene>
    <name evidence="1" type="ORF">PZE19_04480</name>
</gene>
<organism evidence="1 2">
    <name type="scientific">Paludisphaera mucosa</name>
    <dbReference type="NCBI Taxonomy" id="3030827"/>
    <lineage>
        <taxon>Bacteria</taxon>
        <taxon>Pseudomonadati</taxon>
        <taxon>Planctomycetota</taxon>
        <taxon>Planctomycetia</taxon>
        <taxon>Isosphaerales</taxon>
        <taxon>Isosphaeraceae</taxon>
        <taxon>Paludisphaera</taxon>
    </lineage>
</organism>
<reference evidence="1 2" key="1">
    <citation type="submission" date="2023-03" db="EMBL/GenBank/DDBJ databases">
        <title>Paludisphaera mucosa sp. nov. a novel planctomycete from northern fen.</title>
        <authorList>
            <person name="Ivanova A."/>
        </authorList>
    </citation>
    <scope>NUCLEOTIDE SEQUENCE [LARGE SCALE GENOMIC DNA]</scope>
    <source>
        <strain evidence="1 2">Pla2</strain>
    </source>
</reference>
<dbReference type="Proteomes" id="UP001216907">
    <property type="component" value="Unassembled WGS sequence"/>
</dbReference>
<evidence type="ECO:0000313" key="2">
    <source>
        <dbReference type="Proteomes" id="UP001216907"/>
    </source>
</evidence>